<dbReference type="SMART" id="SM00355">
    <property type="entry name" value="ZnF_C2H2"/>
    <property type="match status" value="9"/>
</dbReference>
<dbReference type="OrthoDB" id="10459220at2759"/>
<feature type="compositionally biased region" description="Basic and acidic residues" evidence="11">
    <location>
        <begin position="69"/>
        <end position="84"/>
    </location>
</feature>
<dbReference type="GO" id="GO:0005634">
    <property type="term" value="C:nucleus"/>
    <property type="evidence" value="ECO:0007669"/>
    <property type="project" value="UniProtKB-SubCell"/>
</dbReference>
<keyword evidence="8" id="KW-0539">Nucleus</keyword>
<feature type="compositionally biased region" description="Basic and acidic residues" evidence="11">
    <location>
        <begin position="108"/>
        <end position="119"/>
    </location>
</feature>
<dbReference type="Gene3D" id="3.30.160.60">
    <property type="entry name" value="Classic Zinc Finger"/>
    <property type="match status" value="10"/>
</dbReference>
<dbReference type="GeneTree" id="ENSGT00940000162287"/>
<evidence type="ECO:0000256" key="11">
    <source>
        <dbReference type="SAM" id="MobiDB-lite"/>
    </source>
</evidence>
<sequence>MLKELMKERLNQAAEEIFEIFERTIADYEEKLYRKKEENERREHELVATVADLRVRLHKAVQQQSRQEASSEQRREPCIKKEAEDVWGGQDAEKLPELWQHTPPRGESQPKADGPHCEDLQSEPDSLFAPLSDVDDITSHSSGTAHSDDERGTRKDREGNTTHRNDDEDFRCSRCEKTFYSQKGLRNHMVAHTGDEPLACSDKRYSLKHFAKRDSEKRGEGSPTEPSETNKNAEGRKTDGGVNQSGLETHTRDKPFACLVCHKRFFLKHHVKQHMRRKHKREEALATGADTERSSQAQQSDPNRTPEPSENAKSSDASSHQCLQCDKKCPSNAYLVAHMVIHTGEKPFTCSVCGQSFSFKQNMLRHEKQHFGQKPFQCSVCSRRFSNRGLLLSHLSSHVGEGALRSSDPSQREVGDDVPSEADTDDVTMNSSDACYSDDGEEALRTRKKFKDGADTQQALVAKLEEPPDMTAALHSSWDGERLQGGRMAAEAPGSDMDDTSDSEREKAFASSLSGERFSFKAHEASGSACVKSSQTRATPDSDLRRHAENPTEDSLNTDKNRQCCECKKTFATRGGLKRHMAQHTGEKPYLCPFCDKRFSLKEYLSRHTMIHTGWNCPVCGHSFLKRSDFTRHMTTHAVEKFARSENAMHTVENPARSESATHAIENPARSESATHAVENPARSESATHAIENPARSENVTHAIEKPVRSNKRVKKRSKKQIRCPICAKSFMDKSYIPKHMRIHTGEKPFQCSLCLKRFCFKYRIKNHKCSGDNKNTNEEAGRPNANEVTM</sequence>
<evidence type="ECO:0000256" key="3">
    <source>
        <dbReference type="ARBA" id="ARBA00022737"/>
    </source>
</evidence>
<organism evidence="13 14">
    <name type="scientific">Hippocampus comes</name>
    <name type="common">Tiger tail seahorse</name>
    <dbReference type="NCBI Taxonomy" id="109280"/>
    <lineage>
        <taxon>Eukaryota</taxon>
        <taxon>Metazoa</taxon>
        <taxon>Chordata</taxon>
        <taxon>Craniata</taxon>
        <taxon>Vertebrata</taxon>
        <taxon>Euteleostomi</taxon>
        <taxon>Actinopterygii</taxon>
        <taxon>Neopterygii</taxon>
        <taxon>Teleostei</taxon>
        <taxon>Neoteleostei</taxon>
        <taxon>Acanthomorphata</taxon>
        <taxon>Syngnathiaria</taxon>
        <taxon>Syngnathiformes</taxon>
        <taxon>Syngnathoidei</taxon>
        <taxon>Syngnathidae</taxon>
        <taxon>Hippocampus</taxon>
    </lineage>
</organism>
<evidence type="ECO:0000256" key="9">
    <source>
        <dbReference type="PROSITE-ProRule" id="PRU00042"/>
    </source>
</evidence>
<dbReference type="GO" id="GO:0043565">
    <property type="term" value="F:sequence-specific DNA binding"/>
    <property type="evidence" value="ECO:0007669"/>
    <property type="project" value="UniProtKB-ARBA"/>
</dbReference>
<comment type="subcellular location">
    <subcellularLocation>
        <location evidence="1">Nucleus</location>
    </subcellularLocation>
</comment>
<dbReference type="AlphaFoldDB" id="A0A3Q2YF71"/>
<feature type="compositionally biased region" description="Polar residues" evidence="11">
    <location>
        <begin position="294"/>
        <end position="318"/>
    </location>
</feature>
<keyword evidence="4 9" id="KW-0863">Zinc-finger</keyword>
<dbReference type="KEGG" id="hcq:109532284"/>
<proteinExistence type="predicted"/>
<dbReference type="FunFam" id="3.30.160.60:FF:001732">
    <property type="entry name" value="Zgc:162936"/>
    <property type="match status" value="1"/>
</dbReference>
<feature type="coiled-coil region" evidence="10">
    <location>
        <begin position="11"/>
        <end position="45"/>
    </location>
</feature>
<reference evidence="13" key="2">
    <citation type="submission" date="2025-09" db="UniProtKB">
        <authorList>
            <consortium name="Ensembl"/>
        </authorList>
    </citation>
    <scope>IDENTIFICATION</scope>
</reference>
<feature type="region of interest" description="Disordered" evidence="11">
    <location>
        <begin position="529"/>
        <end position="559"/>
    </location>
</feature>
<dbReference type="GO" id="GO:0045893">
    <property type="term" value="P:positive regulation of DNA-templated transcription"/>
    <property type="evidence" value="ECO:0007669"/>
    <property type="project" value="UniProtKB-ARBA"/>
</dbReference>
<dbReference type="Pfam" id="PF13465">
    <property type="entry name" value="zf-H2C2_2"/>
    <property type="match status" value="1"/>
</dbReference>
<dbReference type="FunFam" id="3.30.160.60:FF:000358">
    <property type="entry name" value="zinc finger protein 24"/>
    <property type="match status" value="1"/>
</dbReference>
<keyword evidence="2" id="KW-0479">Metal-binding</keyword>
<dbReference type="GeneID" id="109532284"/>
<evidence type="ECO:0000313" key="14">
    <source>
        <dbReference type="Proteomes" id="UP000264820"/>
    </source>
</evidence>
<evidence type="ECO:0000256" key="4">
    <source>
        <dbReference type="ARBA" id="ARBA00022771"/>
    </source>
</evidence>
<evidence type="ECO:0000256" key="2">
    <source>
        <dbReference type="ARBA" id="ARBA00022723"/>
    </source>
</evidence>
<feature type="region of interest" description="Disordered" evidence="11">
    <location>
        <begin position="211"/>
        <end position="249"/>
    </location>
</feature>
<dbReference type="InterPro" id="IPR050636">
    <property type="entry name" value="C2H2-ZF_domain-containing"/>
</dbReference>
<feature type="region of interest" description="Disordered" evidence="11">
    <location>
        <begin position="667"/>
        <end position="700"/>
    </location>
</feature>
<name>A0A3Q2YF71_HIPCM</name>
<keyword evidence="5" id="KW-0862">Zinc</keyword>
<dbReference type="InterPro" id="IPR013087">
    <property type="entry name" value="Znf_C2H2_type"/>
</dbReference>
<keyword evidence="6" id="KW-0805">Transcription regulation</keyword>
<keyword evidence="3" id="KW-0677">Repeat</keyword>
<evidence type="ECO:0000256" key="7">
    <source>
        <dbReference type="ARBA" id="ARBA00023163"/>
    </source>
</evidence>
<dbReference type="PANTHER" id="PTHR47772:SF13">
    <property type="entry name" value="GASTRULA ZINC FINGER PROTEIN XLCGF49.1-LIKE-RELATED"/>
    <property type="match status" value="1"/>
</dbReference>
<dbReference type="GO" id="GO:0008270">
    <property type="term" value="F:zinc ion binding"/>
    <property type="evidence" value="ECO:0007669"/>
    <property type="project" value="UniProtKB-KW"/>
</dbReference>
<keyword evidence="7" id="KW-0804">Transcription</keyword>
<feature type="region of interest" description="Disordered" evidence="11">
    <location>
        <begin position="271"/>
        <end position="318"/>
    </location>
</feature>
<dbReference type="Ensembl" id="ENSHCOT00000018849.1">
    <property type="protein sequence ID" value="ENSHCOP00000011952.1"/>
    <property type="gene ID" value="ENSHCOG00000014887.1"/>
</dbReference>
<feature type="region of interest" description="Disordered" evidence="11">
    <location>
        <begin position="400"/>
        <end position="440"/>
    </location>
</feature>
<feature type="region of interest" description="Disordered" evidence="11">
    <location>
        <begin position="475"/>
        <end position="510"/>
    </location>
</feature>
<feature type="domain" description="C2H2-type" evidence="12">
    <location>
        <begin position="348"/>
        <end position="375"/>
    </location>
</feature>
<evidence type="ECO:0000256" key="1">
    <source>
        <dbReference type="ARBA" id="ARBA00004123"/>
    </source>
</evidence>
<feature type="domain" description="C2H2-type" evidence="12">
    <location>
        <begin position="256"/>
        <end position="284"/>
    </location>
</feature>
<feature type="domain" description="C2H2-type" evidence="12">
    <location>
        <begin position="590"/>
        <end position="614"/>
    </location>
</feature>
<evidence type="ECO:0000313" key="13">
    <source>
        <dbReference type="Ensembl" id="ENSHCOP00000011952.1"/>
    </source>
</evidence>
<reference evidence="13" key="1">
    <citation type="submission" date="2025-08" db="UniProtKB">
        <authorList>
            <consortium name="Ensembl"/>
        </authorList>
    </citation>
    <scope>IDENTIFICATION</scope>
</reference>
<feature type="domain" description="C2H2-type" evidence="12">
    <location>
        <begin position="170"/>
        <end position="197"/>
    </location>
</feature>
<feature type="domain" description="C2H2-type" evidence="12">
    <location>
        <begin position="562"/>
        <end position="589"/>
    </location>
</feature>
<dbReference type="FunFam" id="3.30.160.60:FF:000446">
    <property type="entry name" value="Zinc finger protein"/>
    <property type="match status" value="1"/>
</dbReference>
<dbReference type="Pfam" id="PF00096">
    <property type="entry name" value="zf-C2H2"/>
    <property type="match status" value="4"/>
</dbReference>
<dbReference type="Proteomes" id="UP000264820">
    <property type="component" value="Unplaced"/>
</dbReference>
<evidence type="ECO:0000259" key="12">
    <source>
        <dbReference type="PROSITE" id="PS50157"/>
    </source>
</evidence>
<dbReference type="PANTHER" id="PTHR47772">
    <property type="entry name" value="ZINC FINGER PROTEIN 200"/>
    <property type="match status" value="1"/>
</dbReference>
<accession>A0A3Q2YF71</accession>
<keyword evidence="10" id="KW-0175">Coiled coil</keyword>
<keyword evidence="14" id="KW-1185">Reference proteome</keyword>
<feature type="compositionally biased region" description="Basic residues" evidence="11">
    <location>
        <begin position="271"/>
        <end position="280"/>
    </location>
</feature>
<feature type="compositionally biased region" description="Basic and acidic residues" evidence="11">
    <location>
        <begin position="540"/>
        <end position="550"/>
    </location>
</feature>
<evidence type="ECO:0000256" key="6">
    <source>
        <dbReference type="ARBA" id="ARBA00023015"/>
    </source>
</evidence>
<evidence type="ECO:0000256" key="8">
    <source>
        <dbReference type="ARBA" id="ARBA00023242"/>
    </source>
</evidence>
<feature type="domain" description="C2H2-type" evidence="12">
    <location>
        <begin position="320"/>
        <end position="347"/>
    </location>
</feature>
<feature type="region of interest" description="Disordered" evidence="11">
    <location>
        <begin position="771"/>
        <end position="791"/>
    </location>
</feature>
<dbReference type="GO" id="GO:0005694">
    <property type="term" value="C:chromosome"/>
    <property type="evidence" value="ECO:0007669"/>
    <property type="project" value="UniProtKB-ARBA"/>
</dbReference>
<dbReference type="PROSITE" id="PS50157">
    <property type="entry name" value="ZINC_FINGER_C2H2_2"/>
    <property type="match status" value="9"/>
</dbReference>
<feature type="region of interest" description="Disordered" evidence="11">
    <location>
        <begin position="59"/>
        <end position="168"/>
    </location>
</feature>
<dbReference type="SUPFAM" id="SSF57667">
    <property type="entry name" value="beta-beta-alpha zinc fingers"/>
    <property type="match status" value="7"/>
</dbReference>
<feature type="domain" description="C2H2-type" evidence="12">
    <location>
        <begin position="722"/>
        <end position="749"/>
    </location>
</feature>
<protein>
    <submittedName>
        <fullName evidence="13">Oocyte zinc finger protein XlCOF6-like</fullName>
    </submittedName>
</protein>
<dbReference type="InterPro" id="IPR036236">
    <property type="entry name" value="Znf_C2H2_sf"/>
</dbReference>
<feature type="domain" description="C2H2-type" evidence="12">
    <location>
        <begin position="376"/>
        <end position="403"/>
    </location>
</feature>
<dbReference type="RefSeq" id="XP_019752637.1">
    <property type="nucleotide sequence ID" value="XM_019897078.1"/>
</dbReference>
<dbReference type="PROSITE" id="PS00028">
    <property type="entry name" value="ZINC_FINGER_C2H2_1"/>
    <property type="match status" value="9"/>
</dbReference>
<feature type="compositionally biased region" description="Basic and acidic residues" evidence="11">
    <location>
        <begin position="146"/>
        <end position="168"/>
    </location>
</feature>
<evidence type="ECO:0000256" key="5">
    <source>
        <dbReference type="ARBA" id="ARBA00022833"/>
    </source>
</evidence>
<feature type="compositionally biased region" description="Basic and acidic residues" evidence="11">
    <location>
        <begin position="771"/>
        <end position="782"/>
    </location>
</feature>
<evidence type="ECO:0000256" key="10">
    <source>
        <dbReference type="SAM" id="Coils"/>
    </source>
</evidence>
<feature type="compositionally biased region" description="Acidic residues" evidence="11">
    <location>
        <begin position="416"/>
        <end position="426"/>
    </location>
</feature>
<feature type="domain" description="C2H2-type" evidence="12">
    <location>
        <begin position="615"/>
        <end position="642"/>
    </location>
</feature>